<evidence type="ECO:0000256" key="1">
    <source>
        <dbReference type="SAM" id="Phobius"/>
    </source>
</evidence>
<keyword evidence="1" id="KW-1133">Transmembrane helix</keyword>
<sequence length="141" mass="15995">MKECLKCKKMNSAYADSCKYCGYDIKWAPDDGTDYKSPPNFTDEDTKFQNSGTIDEEGVMNPDRTSLDDIYNQLEGIKEQMSKGVNLFDVTMPFGKMVLLIIKLTFASIPALIIVGFVILIFWIIFGRLFFGLIMRGYGIN</sequence>
<dbReference type="KEGG" id="dov:DSCO28_03070"/>
<protein>
    <submittedName>
        <fullName evidence="2">Uncharacterized protein</fullName>
    </submittedName>
</protein>
<evidence type="ECO:0000313" key="3">
    <source>
        <dbReference type="Proteomes" id="UP000425960"/>
    </source>
</evidence>
<proteinExistence type="predicted"/>
<dbReference type="AlphaFoldDB" id="A0A5K7ZFN3"/>
<dbReference type="EMBL" id="AP021876">
    <property type="protein sequence ID" value="BBO79741.1"/>
    <property type="molecule type" value="Genomic_DNA"/>
</dbReference>
<evidence type="ECO:0000313" key="2">
    <source>
        <dbReference type="EMBL" id="BBO79741.1"/>
    </source>
</evidence>
<name>A0A5K7ZFN3_9BACT</name>
<keyword evidence="1" id="KW-0472">Membrane</keyword>
<organism evidence="2 3">
    <name type="scientific">Desulfosarcina ovata subsp. sediminis</name>
    <dbReference type="NCBI Taxonomy" id="885957"/>
    <lineage>
        <taxon>Bacteria</taxon>
        <taxon>Pseudomonadati</taxon>
        <taxon>Thermodesulfobacteriota</taxon>
        <taxon>Desulfobacteria</taxon>
        <taxon>Desulfobacterales</taxon>
        <taxon>Desulfosarcinaceae</taxon>
        <taxon>Desulfosarcina</taxon>
    </lineage>
</organism>
<feature type="transmembrane region" description="Helical" evidence="1">
    <location>
        <begin position="100"/>
        <end position="126"/>
    </location>
</feature>
<reference evidence="2 3" key="1">
    <citation type="submission" date="2019-11" db="EMBL/GenBank/DDBJ databases">
        <title>Comparative genomics of hydrocarbon-degrading Desulfosarcina strains.</title>
        <authorList>
            <person name="Watanabe M."/>
            <person name="Kojima H."/>
            <person name="Fukui M."/>
        </authorList>
    </citation>
    <scope>NUCLEOTIDE SEQUENCE [LARGE SCALE GENOMIC DNA]</scope>
    <source>
        <strain evidence="2 3">28bB2T</strain>
    </source>
</reference>
<keyword evidence="1" id="KW-0812">Transmembrane</keyword>
<dbReference type="Proteomes" id="UP000425960">
    <property type="component" value="Chromosome"/>
</dbReference>
<gene>
    <name evidence="2" type="ORF">DSCO28_03070</name>
</gene>
<accession>A0A5K7ZFN3</accession>
<dbReference type="RefSeq" id="WP_155320865.1">
    <property type="nucleotide sequence ID" value="NZ_AP021876.1"/>
</dbReference>